<dbReference type="AlphaFoldDB" id="A0A433VQ49"/>
<comment type="caution">
    <text evidence="3">The sequence shown here is derived from an EMBL/GenBank/DDBJ whole genome shotgun (WGS) entry which is preliminary data.</text>
</comment>
<dbReference type="Pfam" id="PF03033">
    <property type="entry name" value="Glyco_transf_28"/>
    <property type="match status" value="1"/>
</dbReference>
<feature type="domain" description="Erythromycin biosynthesis protein CIII-like C-terminal" evidence="2">
    <location>
        <begin position="302"/>
        <end position="407"/>
    </location>
</feature>
<reference evidence="3" key="1">
    <citation type="submission" date="2018-12" db="EMBL/GenBank/DDBJ databases">
        <authorList>
            <person name="Will S."/>
            <person name="Neumann-Schaal M."/>
            <person name="Henke P."/>
        </authorList>
    </citation>
    <scope>NUCLEOTIDE SEQUENCE</scope>
    <source>
        <strain evidence="3">PCC 7102</strain>
    </source>
</reference>
<dbReference type="FunFam" id="3.40.50.2000:FF:000009">
    <property type="entry name" value="Sterol 3-beta-glucosyltransferase UGT80A2"/>
    <property type="match status" value="1"/>
</dbReference>
<dbReference type="GO" id="GO:0033072">
    <property type="term" value="P:vancomycin biosynthetic process"/>
    <property type="evidence" value="ECO:0007669"/>
    <property type="project" value="UniProtKB-ARBA"/>
</dbReference>
<gene>
    <name evidence="3" type="ORF">DSM106972_013230</name>
</gene>
<keyword evidence="4" id="KW-1185">Reference proteome</keyword>
<evidence type="ECO:0000313" key="4">
    <source>
        <dbReference type="Proteomes" id="UP000271624"/>
    </source>
</evidence>
<reference evidence="3" key="2">
    <citation type="journal article" date="2019" name="Genome Biol. Evol.">
        <title>Day and night: Metabolic profiles and evolutionary relationships of six axenic non-marine cyanobacteria.</title>
        <authorList>
            <person name="Will S.E."/>
            <person name="Henke P."/>
            <person name="Boedeker C."/>
            <person name="Huang S."/>
            <person name="Brinkmann H."/>
            <person name="Rohde M."/>
            <person name="Jarek M."/>
            <person name="Friedl T."/>
            <person name="Seufert S."/>
            <person name="Schumacher M."/>
            <person name="Overmann J."/>
            <person name="Neumann-Schaal M."/>
            <person name="Petersen J."/>
        </authorList>
    </citation>
    <scope>NUCLEOTIDE SEQUENCE [LARGE SCALE GENOMIC DNA]</scope>
    <source>
        <strain evidence="3">PCC 7102</strain>
    </source>
</reference>
<dbReference type="Proteomes" id="UP000271624">
    <property type="component" value="Unassembled WGS sequence"/>
</dbReference>
<proteinExistence type="predicted"/>
<evidence type="ECO:0000313" key="3">
    <source>
        <dbReference type="EMBL" id="RUT08155.1"/>
    </source>
</evidence>
<accession>A0A433VQ49</accession>
<protein>
    <recommendedName>
        <fullName evidence="5">Glycosyl transferase</fullName>
    </recommendedName>
</protein>
<dbReference type="Pfam" id="PF06722">
    <property type="entry name" value="EryCIII-like_C"/>
    <property type="match status" value="1"/>
</dbReference>
<dbReference type="PANTHER" id="PTHR48050:SF13">
    <property type="entry name" value="STEROL 3-BETA-GLUCOSYLTRANSFERASE UGT80A2"/>
    <property type="match status" value="1"/>
</dbReference>
<feature type="domain" description="Glycosyltransferase family 28 N-terminal" evidence="1">
    <location>
        <begin position="3"/>
        <end position="143"/>
    </location>
</feature>
<dbReference type="PANTHER" id="PTHR48050">
    <property type="entry name" value="STEROL 3-BETA-GLUCOSYLTRANSFERASE"/>
    <property type="match status" value="1"/>
</dbReference>
<dbReference type="InterPro" id="IPR002213">
    <property type="entry name" value="UDP_glucos_trans"/>
</dbReference>
<dbReference type="EMBL" id="RSCL01000003">
    <property type="protein sequence ID" value="RUT08155.1"/>
    <property type="molecule type" value="Genomic_DNA"/>
</dbReference>
<dbReference type="InterPro" id="IPR050426">
    <property type="entry name" value="Glycosyltransferase_28"/>
</dbReference>
<dbReference type="OrthoDB" id="9805366at2"/>
<dbReference type="GO" id="GO:0008194">
    <property type="term" value="F:UDP-glycosyltransferase activity"/>
    <property type="evidence" value="ECO:0007669"/>
    <property type="project" value="InterPro"/>
</dbReference>
<organism evidence="3 4">
    <name type="scientific">Dulcicalothrix desertica PCC 7102</name>
    <dbReference type="NCBI Taxonomy" id="232991"/>
    <lineage>
        <taxon>Bacteria</taxon>
        <taxon>Bacillati</taxon>
        <taxon>Cyanobacteriota</taxon>
        <taxon>Cyanophyceae</taxon>
        <taxon>Nostocales</taxon>
        <taxon>Calotrichaceae</taxon>
        <taxon>Dulcicalothrix</taxon>
    </lineage>
</organism>
<dbReference type="CDD" id="cd03784">
    <property type="entry name" value="GT1_Gtf-like"/>
    <property type="match status" value="1"/>
</dbReference>
<dbReference type="InterPro" id="IPR010610">
    <property type="entry name" value="EryCIII-like_C"/>
</dbReference>
<evidence type="ECO:0008006" key="5">
    <source>
        <dbReference type="Google" id="ProtNLM"/>
    </source>
</evidence>
<evidence type="ECO:0000259" key="2">
    <source>
        <dbReference type="Pfam" id="PF06722"/>
    </source>
</evidence>
<dbReference type="GO" id="GO:0005975">
    <property type="term" value="P:carbohydrate metabolic process"/>
    <property type="evidence" value="ECO:0007669"/>
    <property type="project" value="InterPro"/>
</dbReference>
<dbReference type="InterPro" id="IPR004276">
    <property type="entry name" value="GlycoTrans_28_N"/>
</dbReference>
<name>A0A433VQ49_9CYAN</name>
<evidence type="ECO:0000259" key="1">
    <source>
        <dbReference type="Pfam" id="PF03033"/>
    </source>
</evidence>
<dbReference type="SUPFAM" id="SSF53756">
    <property type="entry name" value="UDP-Glycosyltransferase/glycogen phosphorylase"/>
    <property type="match status" value="1"/>
</dbReference>
<dbReference type="RefSeq" id="WP_127080006.1">
    <property type="nucleotide sequence ID" value="NZ_RSCL01000003.1"/>
</dbReference>
<dbReference type="GO" id="GO:0016758">
    <property type="term" value="F:hexosyltransferase activity"/>
    <property type="evidence" value="ECO:0007669"/>
    <property type="project" value="InterPro"/>
</dbReference>
<dbReference type="Gene3D" id="3.40.50.2000">
    <property type="entry name" value="Glycogen Phosphorylase B"/>
    <property type="match status" value="2"/>
</dbReference>
<sequence length="430" mass="46623">MRIAIIALGSRGDVQPYVALGKGLKQAGHLVRLVTQENFGDLVSVHGLEFWAVSGNVQEIVETKEMRELLEKGNFLAIQSRTAELVQSVAIDWANQGKAACQGMDLLIVGVGGLNIAVALAQKLGIPLLQAYVFPFTPTKAFPGVLFPDFVDKTGGFFNRLSHQLVRQALWQGFRNADKLVRQKVLGLAAASFWGPYNTDCLKKYPTLYGFSPSVIPKPSDWNNTYVTGYWFLDVNVQQAPDWNPPSALVDFLQAGSPPIYIGFGSMGNRNPEATANLILEALAKTQQRAIMLSGWGGLHSDNLPDTVYLIDSVPHSWLFPRVAAVVHHGGAGTTAAGMRAGVPSIIIPFFGDQFFWGQRVAKLGVGTEPIPRKQLTAERLAQAIQKTLADSTMRERAANLGAKIQAEDGILCAVAVVEEIEKGGVALLY</sequence>